<protein>
    <recommendedName>
        <fullName evidence="1">CarD-like/TRCF RNAP-interacting domain-containing protein</fullName>
    </recommendedName>
</protein>
<dbReference type="InterPro" id="IPR003711">
    <property type="entry name" value="CarD-like/TRCF_RID"/>
</dbReference>
<dbReference type="InterPro" id="IPR042215">
    <property type="entry name" value="CarD-like_C"/>
</dbReference>
<evidence type="ECO:0000259" key="1">
    <source>
        <dbReference type="SMART" id="SM01058"/>
    </source>
</evidence>
<dbReference type="PANTHER" id="PTHR38447:SF1">
    <property type="entry name" value="RNA POLYMERASE-BINDING TRANSCRIPTION FACTOR CARD"/>
    <property type="match status" value="1"/>
</dbReference>
<sequence>MELSVGQKVAYPNRGVCLIEEIERKKIGERLMSFYALRVLSDNSVIFVPTANAETVGVRPVITSRQYQRLKNRLAADFGEVSPDWKERSREFNHKLQSGDVFEAADVLKKLTFLSHEKKLSSREQTFLEKARFLVVSEIINAGLAKKPKIEDKINKLVENACHKHLVTQPSVMMH</sequence>
<accession>A0A6J4NTC3</accession>
<dbReference type="PANTHER" id="PTHR38447">
    <property type="entry name" value="TRANSCRIPTION FACTOR YDEB-RELATED"/>
    <property type="match status" value="1"/>
</dbReference>
<name>A0A6J4NTC3_9BACT</name>
<evidence type="ECO:0000313" key="2">
    <source>
        <dbReference type="EMBL" id="CAA9393092.1"/>
    </source>
</evidence>
<reference evidence="2" key="1">
    <citation type="submission" date="2020-02" db="EMBL/GenBank/DDBJ databases">
        <authorList>
            <person name="Meier V. D."/>
        </authorList>
    </citation>
    <scope>NUCLEOTIDE SEQUENCE</scope>
    <source>
        <strain evidence="2">AVDCRST_MAG74</strain>
    </source>
</reference>
<dbReference type="InterPro" id="IPR048792">
    <property type="entry name" value="CarD_C"/>
</dbReference>
<dbReference type="SMART" id="SM01058">
    <property type="entry name" value="CarD_TRCF"/>
    <property type="match status" value="1"/>
</dbReference>
<dbReference type="SUPFAM" id="SSF141259">
    <property type="entry name" value="CarD-like"/>
    <property type="match status" value="1"/>
</dbReference>
<dbReference type="Gene3D" id="1.20.58.1290">
    <property type="entry name" value="CarD-like, C-terminal domain"/>
    <property type="match status" value="1"/>
</dbReference>
<gene>
    <name evidence="2" type="ORF">AVDCRST_MAG74-1115</name>
</gene>
<dbReference type="InterPro" id="IPR052531">
    <property type="entry name" value="CarD-like_regulator"/>
</dbReference>
<dbReference type="Pfam" id="PF02559">
    <property type="entry name" value="CarD_TRCF_RID"/>
    <property type="match status" value="1"/>
</dbReference>
<dbReference type="Pfam" id="PF21095">
    <property type="entry name" value="CarD_C"/>
    <property type="match status" value="1"/>
</dbReference>
<proteinExistence type="predicted"/>
<feature type="domain" description="CarD-like/TRCF RNAP-interacting" evidence="1">
    <location>
        <begin position="2"/>
        <end position="112"/>
    </location>
</feature>
<dbReference type="EMBL" id="CADCUR010000093">
    <property type="protein sequence ID" value="CAA9393092.1"/>
    <property type="molecule type" value="Genomic_DNA"/>
</dbReference>
<dbReference type="InterPro" id="IPR036101">
    <property type="entry name" value="CarD-like/TRCF_RID_sf"/>
</dbReference>
<dbReference type="AlphaFoldDB" id="A0A6J4NTC3"/>
<dbReference type="Gene3D" id="2.40.10.170">
    <property type="match status" value="1"/>
</dbReference>
<dbReference type="GO" id="GO:0009303">
    <property type="term" value="P:rRNA transcription"/>
    <property type="evidence" value="ECO:0007669"/>
    <property type="project" value="TreeGrafter"/>
</dbReference>
<organism evidence="2">
    <name type="scientific">uncultured Pyrinomonadaceae bacterium</name>
    <dbReference type="NCBI Taxonomy" id="2283094"/>
    <lineage>
        <taxon>Bacteria</taxon>
        <taxon>Pseudomonadati</taxon>
        <taxon>Acidobacteriota</taxon>
        <taxon>Blastocatellia</taxon>
        <taxon>Blastocatellales</taxon>
        <taxon>Pyrinomonadaceae</taxon>
        <taxon>environmental samples</taxon>
    </lineage>
</organism>